<evidence type="ECO:0000256" key="5">
    <source>
        <dbReference type="HAMAP-Rule" id="MF_00358"/>
    </source>
</evidence>
<protein>
    <recommendedName>
        <fullName evidence="4 5">Small ribosomal subunit protein bS21</fullName>
    </recommendedName>
</protein>
<evidence type="ECO:0000313" key="9">
    <source>
        <dbReference type="Proteomes" id="UP000705867"/>
    </source>
</evidence>
<gene>
    <name evidence="5 8" type="primary">rpsU</name>
    <name evidence="8" type="ORF">K8I29_07755</name>
</gene>
<dbReference type="InterPro" id="IPR038380">
    <property type="entry name" value="Ribosomal_bS21_sf"/>
</dbReference>
<dbReference type="Proteomes" id="UP000705867">
    <property type="component" value="Unassembled WGS sequence"/>
</dbReference>
<comment type="similarity">
    <text evidence="1 5 6">Belongs to the bacterial ribosomal protein bS21 family.</text>
</comment>
<dbReference type="GO" id="GO:1990904">
    <property type="term" value="C:ribonucleoprotein complex"/>
    <property type="evidence" value="ECO:0007669"/>
    <property type="project" value="UniProtKB-KW"/>
</dbReference>
<dbReference type="Gene3D" id="1.20.5.1150">
    <property type="entry name" value="Ribosomal protein S8"/>
    <property type="match status" value="1"/>
</dbReference>
<dbReference type="GO" id="GO:0006412">
    <property type="term" value="P:translation"/>
    <property type="evidence" value="ECO:0007669"/>
    <property type="project" value="UniProtKB-UniRule"/>
</dbReference>
<evidence type="ECO:0000256" key="1">
    <source>
        <dbReference type="ARBA" id="ARBA00006640"/>
    </source>
</evidence>
<evidence type="ECO:0000256" key="4">
    <source>
        <dbReference type="ARBA" id="ARBA00035135"/>
    </source>
</evidence>
<comment type="caution">
    <text evidence="8">The sequence shown here is derived from an EMBL/GenBank/DDBJ whole genome shotgun (WGS) entry which is preliminary data.</text>
</comment>
<evidence type="ECO:0000256" key="2">
    <source>
        <dbReference type="ARBA" id="ARBA00022980"/>
    </source>
</evidence>
<dbReference type="AlphaFoldDB" id="A0A953JE78"/>
<dbReference type="NCBIfam" id="TIGR00030">
    <property type="entry name" value="S21p"/>
    <property type="match status" value="1"/>
</dbReference>
<evidence type="ECO:0000313" key="8">
    <source>
        <dbReference type="EMBL" id="MBZ0156096.1"/>
    </source>
</evidence>
<reference evidence="8" key="2">
    <citation type="submission" date="2021-08" db="EMBL/GenBank/DDBJ databases">
        <authorList>
            <person name="Dalcin Martins P."/>
        </authorList>
    </citation>
    <scope>NUCLEOTIDE SEQUENCE</scope>
    <source>
        <strain evidence="8">MAG_39</strain>
    </source>
</reference>
<dbReference type="HAMAP" id="MF_00358">
    <property type="entry name" value="Ribosomal_bS21"/>
    <property type="match status" value="1"/>
</dbReference>
<evidence type="ECO:0000256" key="3">
    <source>
        <dbReference type="ARBA" id="ARBA00023274"/>
    </source>
</evidence>
<feature type="compositionally biased region" description="Basic residues" evidence="7">
    <location>
        <begin position="47"/>
        <end position="65"/>
    </location>
</feature>
<name>A0A953JE78_9BACT</name>
<dbReference type="PANTHER" id="PTHR21109:SF0">
    <property type="entry name" value="SMALL RIBOSOMAL SUBUNIT PROTEIN BS21M"/>
    <property type="match status" value="1"/>
</dbReference>
<feature type="region of interest" description="Disordered" evidence="7">
    <location>
        <begin position="37"/>
        <end position="65"/>
    </location>
</feature>
<dbReference type="PANTHER" id="PTHR21109">
    <property type="entry name" value="MITOCHONDRIAL 28S RIBOSOMAL PROTEIN S21"/>
    <property type="match status" value="1"/>
</dbReference>
<dbReference type="GO" id="GO:0003735">
    <property type="term" value="F:structural constituent of ribosome"/>
    <property type="evidence" value="ECO:0007669"/>
    <property type="project" value="InterPro"/>
</dbReference>
<evidence type="ECO:0000256" key="6">
    <source>
        <dbReference type="RuleBase" id="RU000667"/>
    </source>
</evidence>
<dbReference type="Pfam" id="PF01165">
    <property type="entry name" value="Ribosomal_S21"/>
    <property type="match status" value="1"/>
</dbReference>
<evidence type="ECO:0000256" key="7">
    <source>
        <dbReference type="SAM" id="MobiDB-lite"/>
    </source>
</evidence>
<dbReference type="EMBL" id="JAIOIV010000064">
    <property type="protein sequence ID" value="MBZ0156096.1"/>
    <property type="molecule type" value="Genomic_DNA"/>
</dbReference>
<keyword evidence="2 5" id="KW-0689">Ribosomal protein</keyword>
<proteinExistence type="inferred from homology"/>
<organism evidence="8 9">
    <name type="scientific">Candidatus Nitrobium versatile</name>
    <dbReference type="NCBI Taxonomy" id="2884831"/>
    <lineage>
        <taxon>Bacteria</taxon>
        <taxon>Pseudomonadati</taxon>
        <taxon>Nitrospirota</taxon>
        <taxon>Nitrospiria</taxon>
        <taxon>Nitrospirales</taxon>
        <taxon>Nitrospiraceae</taxon>
        <taxon>Candidatus Nitrobium</taxon>
    </lineage>
</organism>
<dbReference type="InterPro" id="IPR001911">
    <property type="entry name" value="Ribosomal_bS21"/>
</dbReference>
<reference evidence="8" key="1">
    <citation type="journal article" date="2021" name="bioRxiv">
        <title>Unraveling nitrogen, sulfur and carbon metabolic pathways and microbial community transcriptional responses to substrate deprivation and toxicity stresses in a bioreactor mimicking anoxic brackish coastal sediment conditions.</title>
        <authorList>
            <person name="Martins P.D."/>
            <person name="Echeveste M.J."/>
            <person name="Arshad A."/>
            <person name="Kurth J."/>
            <person name="Ouboter H."/>
            <person name="Jetten M.S.M."/>
            <person name="Welte C.U."/>
        </authorList>
    </citation>
    <scope>NUCLEOTIDE SEQUENCE</scope>
    <source>
        <strain evidence="8">MAG_39</strain>
    </source>
</reference>
<keyword evidence="3 5" id="KW-0687">Ribonucleoprotein</keyword>
<accession>A0A953JE78</accession>
<dbReference type="PRINTS" id="PR00976">
    <property type="entry name" value="RIBOSOMALS21"/>
</dbReference>
<sequence>MDIKVVGNDVEKALKTLKRQLQKEGIFKEIKKRSFYEKPSEKERRKQREARKKRMKAMRFRRPAV</sequence>
<feature type="compositionally biased region" description="Basic and acidic residues" evidence="7">
    <location>
        <begin position="37"/>
        <end position="46"/>
    </location>
</feature>
<dbReference type="GO" id="GO:0005840">
    <property type="term" value="C:ribosome"/>
    <property type="evidence" value="ECO:0007669"/>
    <property type="project" value="UniProtKB-KW"/>
</dbReference>